<accession>A0ABN1GB97</accession>
<evidence type="ECO:0000313" key="3">
    <source>
        <dbReference type="Proteomes" id="UP001500866"/>
    </source>
</evidence>
<dbReference type="InterPro" id="IPR007712">
    <property type="entry name" value="RelE/ParE_toxin"/>
</dbReference>
<reference evidence="2 3" key="1">
    <citation type="journal article" date="2019" name="Int. J. Syst. Evol. Microbiol.">
        <title>The Global Catalogue of Microorganisms (GCM) 10K type strain sequencing project: providing services to taxonomists for standard genome sequencing and annotation.</title>
        <authorList>
            <consortium name="The Broad Institute Genomics Platform"/>
            <consortium name="The Broad Institute Genome Sequencing Center for Infectious Disease"/>
            <person name="Wu L."/>
            <person name="Ma J."/>
        </authorList>
    </citation>
    <scope>NUCLEOTIDE SEQUENCE [LARGE SCALE GENOMIC DNA]</scope>
    <source>
        <strain evidence="2 3">JCM 15395</strain>
    </source>
</reference>
<evidence type="ECO:0000313" key="2">
    <source>
        <dbReference type="EMBL" id="GAA0607911.1"/>
    </source>
</evidence>
<name>A0ABN1GB97_9BACI</name>
<dbReference type="Proteomes" id="UP001500866">
    <property type="component" value="Unassembled WGS sequence"/>
</dbReference>
<dbReference type="NCBIfam" id="TIGR02385">
    <property type="entry name" value="RelE_StbE"/>
    <property type="match status" value="1"/>
</dbReference>
<dbReference type="RefSeq" id="WP_343813997.1">
    <property type="nucleotide sequence ID" value="NZ_BAAADS010000018.1"/>
</dbReference>
<dbReference type="Gene3D" id="3.30.2310.20">
    <property type="entry name" value="RelE-like"/>
    <property type="match status" value="1"/>
</dbReference>
<evidence type="ECO:0000256" key="1">
    <source>
        <dbReference type="ARBA" id="ARBA00022649"/>
    </source>
</evidence>
<protein>
    <submittedName>
        <fullName evidence="2">Type II toxin-antitoxin system RelE/ParE family toxin</fullName>
    </submittedName>
</protein>
<keyword evidence="3" id="KW-1185">Reference proteome</keyword>
<proteinExistence type="predicted"/>
<gene>
    <name evidence="2" type="ORF">GCM10009001_26570</name>
</gene>
<sequence length="106" mass="12415">MTKNKYAIKIAPKAFEDLDDIYSYIYNELFNEGAADNLLKQIETSVMRLKEFPFPCSLVTDEILKNKGYRKLIVANYIAFYLVREEEKQVVVMRVLFGAQKYQGFI</sequence>
<comment type="caution">
    <text evidence="2">The sequence shown here is derived from an EMBL/GenBank/DDBJ whole genome shotgun (WGS) entry which is preliminary data.</text>
</comment>
<organism evidence="2 3">
    <name type="scientific">Virgibacillus siamensis</name>
    <dbReference type="NCBI Taxonomy" id="480071"/>
    <lineage>
        <taxon>Bacteria</taxon>
        <taxon>Bacillati</taxon>
        <taxon>Bacillota</taxon>
        <taxon>Bacilli</taxon>
        <taxon>Bacillales</taxon>
        <taxon>Bacillaceae</taxon>
        <taxon>Virgibacillus</taxon>
    </lineage>
</organism>
<dbReference type="InterPro" id="IPR035093">
    <property type="entry name" value="RelE/ParE_toxin_dom_sf"/>
</dbReference>
<dbReference type="SUPFAM" id="SSF143011">
    <property type="entry name" value="RelE-like"/>
    <property type="match status" value="1"/>
</dbReference>
<dbReference type="Pfam" id="PF05016">
    <property type="entry name" value="ParE_toxin"/>
    <property type="match status" value="1"/>
</dbReference>
<dbReference type="EMBL" id="BAAADS010000018">
    <property type="protein sequence ID" value="GAA0607911.1"/>
    <property type="molecule type" value="Genomic_DNA"/>
</dbReference>
<keyword evidence="1" id="KW-1277">Toxin-antitoxin system</keyword>